<organism evidence="1 2">
    <name type="scientific">Vigna unguiculata</name>
    <name type="common">Cowpea</name>
    <dbReference type="NCBI Taxonomy" id="3917"/>
    <lineage>
        <taxon>Eukaryota</taxon>
        <taxon>Viridiplantae</taxon>
        <taxon>Streptophyta</taxon>
        <taxon>Embryophyta</taxon>
        <taxon>Tracheophyta</taxon>
        <taxon>Spermatophyta</taxon>
        <taxon>Magnoliopsida</taxon>
        <taxon>eudicotyledons</taxon>
        <taxon>Gunneridae</taxon>
        <taxon>Pentapetalae</taxon>
        <taxon>rosids</taxon>
        <taxon>fabids</taxon>
        <taxon>Fabales</taxon>
        <taxon>Fabaceae</taxon>
        <taxon>Papilionoideae</taxon>
        <taxon>50 kb inversion clade</taxon>
        <taxon>NPAAA clade</taxon>
        <taxon>indigoferoid/millettioid clade</taxon>
        <taxon>Phaseoleae</taxon>
        <taxon>Vigna</taxon>
    </lineage>
</organism>
<reference evidence="1 2" key="1">
    <citation type="submission" date="2019-04" db="EMBL/GenBank/DDBJ databases">
        <title>An improved genome assembly and genetic linkage map for asparagus bean, Vigna unguiculata ssp. sesquipedialis.</title>
        <authorList>
            <person name="Xia Q."/>
            <person name="Zhang R."/>
            <person name="Dong Y."/>
        </authorList>
    </citation>
    <scope>NUCLEOTIDE SEQUENCE [LARGE SCALE GENOMIC DNA]</scope>
    <source>
        <tissue evidence="1">Leaf</tissue>
    </source>
</reference>
<dbReference type="EMBL" id="CP039352">
    <property type="protein sequence ID" value="QCE03162.1"/>
    <property type="molecule type" value="Genomic_DNA"/>
</dbReference>
<dbReference type="AlphaFoldDB" id="A0A4D6MRF1"/>
<name>A0A4D6MRF1_VIGUN</name>
<keyword evidence="2" id="KW-1185">Reference proteome</keyword>
<gene>
    <name evidence="1" type="ORF">DEO72_LG8g1184</name>
</gene>
<proteinExistence type="predicted"/>
<evidence type="ECO:0000313" key="2">
    <source>
        <dbReference type="Proteomes" id="UP000501690"/>
    </source>
</evidence>
<evidence type="ECO:0000313" key="1">
    <source>
        <dbReference type="EMBL" id="QCE03162.1"/>
    </source>
</evidence>
<protein>
    <submittedName>
        <fullName evidence="1">Uncharacterized protein</fullName>
    </submittedName>
</protein>
<sequence>MFRSGESLSPKRELEECLVVGVTRSSGESVEFLGESDLAQASVTRLSEKSRLVWCVVLAQARLPGCLNGELVGVPWVVARNVSLADEYEEPLSCGSGWRVLPSWDVTDYVHMWELHLGLRCVIRSMVSARALSVVANRGGSKAH</sequence>
<dbReference type="Proteomes" id="UP000501690">
    <property type="component" value="Linkage Group LG8"/>
</dbReference>
<accession>A0A4D6MRF1</accession>